<feature type="non-terminal residue" evidence="2">
    <location>
        <position position="1"/>
    </location>
</feature>
<dbReference type="GO" id="GO:0004632">
    <property type="term" value="F:phosphopantothenate--cysteine ligase activity"/>
    <property type="evidence" value="ECO:0007669"/>
    <property type="project" value="UniProtKB-EC"/>
</dbReference>
<dbReference type="InterPro" id="IPR005252">
    <property type="entry name" value="CoaBC"/>
</dbReference>
<organism evidence="2 3">
    <name type="scientific">Candidatus Olsenella stercoravium</name>
    <dbReference type="NCBI Taxonomy" id="2838713"/>
    <lineage>
        <taxon>Bacteria</taxon>
        <taxon>Bacillati</taxon>
        <taxon>Actinomycetota</taxon>
        <taxon>Coriobacteriia</taxon>
        <taxon>Coriobacteriales</taxon>
        <taxon>Atopobiaceae</taxon>
        <taxon>Olsenella</taxon>
    </lineage>
</organism>
<name>A0A9D2DJS5_9ACTN</name>
<dbReference type="SUPFAM" id="SSF102645">
    <property type="entry name" value="CoaB-like"/>
    <property type="match status" value="1"/>
</dbReference>
<gene>
    <name evidence="2" type="primary">coaBC</name>
    <name evidence="2" type="ORF">IAA22_04490</name>
</gene>
<accession>A0A9D2DJS5</accession>
<keyword evidence="2" id="KW-0456">Lyase</keyword>
<evidence type="ECO:0000313" key="2">
    <source>
        <dbReference type="EMBL" id="HIZ18352.1"/>
    </source>
</evidence>
<dbReference type="GO" id="GO:0010181">
    <property type="term" value="F:FMN binding"/>
    <property type="evidence" value="ECO:0007669"/>
    <property type="project" value="InterPro"/>
</dbReference>
<sequence>GDVGEGKLADVGEIVATALALLAPRDLAGLRVLVNAGPTHEAIDPVRYIANRSTGKMGYAIAEAAARRGAEVTLVSGPTSLPTPAGVRRVDVESAAQMHDAMLAEFAAADAAICSAAVADYAPAAPADHKLKKSREHLDAIALTETADILADLCAAKGERTVVGFAAETDDLLAHAREKLAHKGADLIVANDVSRPESTFGADTNRVALVSADGVEQLETMPLADVANAILDPVLRMVTR</sequence>
<dbReference type="Gene3D" id="3.40.50.10300">
    <property type="entry name" value="CoaB-like"/>
    <property type="match status" value="1"/>
</dbReference>
<dbReference type="NCBIfam" id="TIGR00521">
    <property type="entry name" value="coaBC_dfp"/>
    <property type="match status" value="1"/>
</dbReference>
<keyword evidence="2" id="KW-0436">Ligase</keyword>
<dbReference type="Pfam" id="PF04127">
    <property type="entry name" value="DFP"/>
    <property type="match status" value="1"/>
</dbReference>
<dbReference type="AlphaFoldDB" id="A0A9D2DJS5"/>
<dbReference type="GO" id="GO:0015937">
    <property type="term" value="P:coenzyme A biosynthetic process"/>
    <property type="evidence" value="ECO:0007669"/>
    <property type="project" value="InterPro"/>
</dbReference>
<evidence type="ECO:0000313" key="3">
    <source>
        <dbReference type="Proteomes" id="UP000824029"/>
    </source>
</evidence>
<dbReference type="GO" id="GO:0004633">
    <property type="term" value="F:phosphopantothenoylcysteine decarboxylase activity"/>
    <property type="evidence" value="ECO:0007669"/>
    <property type="project" value="UniProtKB-EC"/>
</dbReference>
<comment type="caution">
    <text evidence="2">The sequence shown here is derived from an EMBL/GenBank/DDBJ whole genome shotgun (WGS) entry which is preliminary data.</text>
</comment>
<protein>
    <submittedName>
        <fullName evidence="2">Bifunctional phosphopantothenoylcysteine decarboxylase/phosphopantothenate--cysteine ligase CoaBC</fullName>
        <ecNumber evidence="2">4.1.1.36</ecNumber>
        <ecNumber evidence="2">6.3.2.5</ecNumber>
    </submittedName>
</protein>
<evidence type="ECO:0000259" key="1">
    <source>
        <dbReference type="Pfam" id="PF04127"/>
    </source>
</evidence>
<reference evidence="2" key="1">
    <citation type="journal article" date="2021" name="PeerJ">
        <title>Extensive microbial diversity within the chicken gut microbiome revealed by metagenomics and culture.</title>
        <authorList>
            <person name="Gilroy R."/>
            <person name="Ravi A."/>
            <person name="Getino M."/>
            <person name="Pursley I."/>
            <person name="Horton D.L."/>
            <person name="Alikhan N.F."/>
            <person name="Baker D."/>
            <person name="Gharbi K."/>
            <person name="Hall N."/>
            <person name="Watson M."/>
            <person name="Adriaenssens E.M."/>
            <person name="Foster-Nyarko E."/>
            <person name="Jarju S."/>
            <person name="Secka A."/>
            <person name="Antonio M."/>
            <person name="Oren A."/>
            <person name="Chaudhuri R.R."/>
            <person name="La Ragione R."/>
            <person name="Hildebrand F."/>
            <person name="Pallen M.J."/>
        </authorList>
    </citation>
    <scope>NUCLEOTIDE SEQUENCE</scope>
    <source>
        <strain evidence="2">ChiHecolR3B27-1887</strain>
    </source>
</reference>
<dbReference type="Proteomes" id="UP000824029">
    <property type="component" value="Unassembled WGS sequence"/>
</dbReference>
<dbReference type="GO" id="GO:0015941">
    <property type="term" value="P:pantothenate catabolic process"/>
    <property type="evidence" value="ECO:0007669"/>
    <property type="project" value="InterPro"/>
</dbReference>
<dbReference type="EC" id="4.1.1.36" evidence="2"/>
<dbReference type="EC" id="6.3.2.5" evidence="2"/>
<dbReference type="InterPro" id="IPR035929">
    <property type="entry name" value="CoaB-like_sf"/>
</dbReference>
<reference evidence="2" key="2">
    <citation type="submission" date="2021-04" db="EMBL/GenBank/DDBJ databases">
        <authorList>
            <person name="Gilroy R."/>
        </authorList>
    </citation>
    <scope>NUCLEOTIDE SEQUENCE</scope>
    <source>
        <strain evidence="2">ChiHecolR3B27-1887</strain>
    </source>
</reference>
<proteinExistence type="predicted"/>
<feature type="domain" description="DNA/pantothenate metabolism flavoprotein C-terminal" evidence="1">
    <location>
        <begin position="27"/>
        <end position="235"/>
    </location>
</feature>
<dbReference type="InterPro" id="IPR007085">
    <property type="entry name" value="DNA/pantothenate-metab_flavo_C"/>
</dbReference>
<dbReference type="EMBL" id="DXBZ01000084">
    <property type="protein sequence ID" value="HIZ18352.1"/>
    <property type="molecule type" value="Genomic_DNA"/>
</dbReference>